<evidence type="ECO:0000313" key="3">
    <source>
        <dbReference type="Proteomes" id="UP000467560"/>
    </source>
</evidence>
<name>A0A7X1RLF6_STRMT</name>
<sequence>MFHFYHCHIYLPLVRNKIVFLTTNILNPYFLHLLNIITEGFIPTYYSLIKKGMQAFAYRL</sequence>
<accession>A0A7X1RLF6</accession>
<gene>
    <name evidence="2" type="ORF">GEZ89_04995</name>
</gene>
<proteinExistence type="predicted"/>
<dbReference type="Proteomes" id="UP000467560">
    <property type="component" value="Unassembled WGS sequence"/>
</dbReference>
<protein>
    <submittedName>
        <fullName evidence="2">Protein-export protein</fullName>
    </submittedName>
</protein>
<dbReference type="AlphaFoldDB" id="A0A7X1RLF6"/>
<organism evidence="2 3">
    <name type="scientific">Streptococcus mitis</name>
    <dbReference type="NCBI Taxonomy" id="28037"/>
    <lineage>
        <taxon>Bacteria</taxon>
        <taxon>Bacillati</taxon>
        <taxon>Bacillota</taxon>
        <taxon>Bacilli</taxon>
        <taxon>Lactobacillales</taxon>
        <taxon>Streptococcaceae</taxon>
        <taxon>Streptococcus</taxon>
        <taxon>Streptococcus mitis group</taxon>
    </lineage>
</organism>
<comment type="caution">
    <text evidence="2">The sequence shown here is derived from an EMBL/GenBank/DDBJ whole genome shotgun (WGS) entry which is preliminary data.</text>
</comment>
<evidence type="ECO:0000313" key="2">
    <source>
        <dbReference type="EMBL" id="MQQ52324.1"/>
    </source>
</evidence>
<feature type="transmembrane region" description="Helical" evidence="1">
    <location>
        <begin position="29"/>
        <end position="49"/>
    </location>
</feature>
<keyword evidence="1" id="KW-0472">Membrane</keyword>
<keyword evidence="1" id="KW-1133">Transmembrane helix</keyword>
<dbReference type="EMBL" id="WIJK01000011">
    <property type="protein sequence ID" value="MQQ52324.1"/>
    <property type="molecule type" value="Genomic_DNA"/>
</dbReference>
<keyword evidence="1" id="KW-0812">Transmembrane</keyword>
<reference evidence="2 3" key="1">
    <citation type="submission" date="2019-10" db="EMBL/GenBank/DDBJ databases">
        <title>Streptococcus mitis of the oral and urogenital tracts.</title>
        <authorList>
            <person name="Price T."/>
            <person name="Mores C.R."/>
            <person name="Putonti C."/>
            <person name="Wolfe A.J."/>
        </authorList>
    </citation>
    <scope>NUCLEOTIDE SEQUENCE [LARGE SCALE GENOMIC DNA]</scope>
    <source>
        <strain evidence="2 3">SM16</strain>
    </source>
</reference>
<evidence type="ECO:0000256" key="1">
    <source>
        <dbReference type="SAM" id="Phobius"/>
    </source>
</evidence>